<comment type="caution">
    <text evidence="1">The sequence shown here is derived from an EMBL/GenBank/DDBJ whole genome shotgun (WGS) entry which is preliminary data.</text>
</comment>
<dbReference type="Proteomes" id="UP000469670">
    <property type="component" value="Unassembled WGS sequence"/>
</dbReference>
<protein>
    <submittedName>
        <fullName evidence="1">FAD/NAD(P)-binding oxidoreductase</fullName>
    </submittedName>
</protein>
<evidence type="ECO:0000313" key="2">
    <source>
        <dbReference type="Proteomes" id="UP000469670"/>
    </source>
</evidence>
<name>A0A7K3SBL4_9ACTN</name>
<proteinExistence type="predicted"/>
<dbReference type="SUPFAM" id="SSF51905">
    <property type="entry name" value="FAD/NAD(P)-binding domain"/>
    <property type="match status" value="1"/>
</dbReference>
<dbReference type="EMBL" id="JAAGMP010001742">
    <property type="protein sequence ID" value="NEC24172.1"/>
    <property type="molecule type" value="Genomic_DNA"/>
</dbReference>
<gene>
    <name evidence="1" type="ORF">G3I50_38880</name>
</gene>
<evidence type="ECO:0000313" key="1">
    <source>
        <dbReference type="EMBL" id="NEC24172.1"/>
    </source>
</evidence>
<organism evidence="1 2">
    <name type="scientific">Streptomyces parvus</name>
    <dbReference type="NCBI Taxonomy" id="66428"/>
    <lineage>
        <taxon>Bacteria</taxon>
        <taxon>Bacillati</taxon>
        <taxon>Actinomycetota</taxon>
        <taxon>Actinomycetes</taxon>
        <taxon>Kitasatosporales</taxon>
        <taxon>Streptomycetaceae</taxon>
        <taxon>Streptomyces</taxon>
    </lineage>
</organism>
<dbReference type="InterPro" id="IPR036188">
    <property type="entry name" value="FAD/NAD-bd_sf"/>
</dbReference>
<feature type="non-terminal residue" evidence="1">
    <location>
        <position position="73"/>
    </location>
</feature>
<feature type="non-terminal residue" evidence="1">
    <location>
        <position position="1"/>
    </location>
</feature>
<dbReference type="AlphaFoldDB" id="A0A7K3SBL4"/>
<sequence length="73" mass="7602">YRIPLRTRTGIVGAEGDGRDGRVAAVRTASLDADGAPIPGTERRIEADTVGVGWGFVPQLDLLLPLGCDLADA</sequence>
<reference evidence="1 2" key="1">
    <citation type="submission" date="2020-01" db="EMBL/GenBank/DDBJ databases">
        <title>Insect and environment-associated Actinomycetes.</title>
        <authorList>
            <person name="Currrie C."/>
            <person name="Chevrette M."/>
            <person name="Carlson C."/>
            <person name="Stubbendieck R."/>
            <person name="Wendt-Pienkowski E."/>
        </authorList>
    </citation>
    <scope>NUCLEOTIDE SEQUENCE [LARGE SCALE GENOMIC DNA]</scope>
    <source>
        <strain evidence="1 2">SID7590</strain>
    </source>
</reference>
<accession>A0A7K3SBL4</accession>